<keyword evidence="9" id="KW-1185">Reference proteome</keyword>
<feature type="transmembrane region" description="Helical" evidence="6">
    <location>
        <begin position="426"/>
        <end position="445"/>
    </location>
</feature>
<keyword evidence="2" id="KW-0813">Transport</keyword>
<feature type="transmembrane region" description="Helical" evidence="6">
    <location>
        <begin position="228"/>
        <end position="248"/>
    </location>
</feature>
<name>A0ABR1UPL2_9PEZI</name>
<proteinExistence type="predicted"/>
<feature type="transmembrane region" description="Helical" evidence="6">
    <location>
        <begin position="337"/>
        <end position="355"/>
    </location>
</feature>
<organism evidence="8 9">
    <name type="scientific">Apiospora saccharicola</name>
    <dbReference type="NCBI Taxonomy" id="335842"/>
    <lineage>
        <taxon>Eukaryota</taxon>
        <taxon>Fungi</taxon>
        <taxon>Dikarya</taxon>
        <taxon>Ascomycota</taxon>
        <taxon>Pezizomycotina</taxon>
        <taxon>Sordariomycetes</taxon>
        <taxon>Xylariomycetidae</taxon>
        <taxon>Amphisphaeriales</taxon>
        <taxon>Apiosporaceae</taxon>
        <taxon>Apiospora</taxon>
    </lineage>
</organism>
<dbReference type="SUPFAM" id="SSF103473">
    <property type="entry name" value="MFS general substrate transporter"/>
    <property type="match status" value="1"/>
</dbReference>
<evidence type="ECO:0000259" key="7">
    <source>
        <dbReference type="PROSITE" id="PS50850"/>
    </source>
</evidence>
<feature type="domain" description="Major facilitator superfamily (MFS) profile" evidence="7">
    <location>
        <begin position="54"/>
        <end position="482"/>
    </location>
</feature>
<evidence type="ECO:0000313" key="9">
    <source>
        <dbReference type="Proteomes" id="UP001446871"/>
    </source>
</evidence>
<feature type="transmembrane region" description="Helical" evidence="6">
    <location>
        <begin position="194"/>
        <end position="216"/>
    </location>
</feature>
<keyword evidence="5 6" id="KW-0472">Membrane</keyword>
<dbReference type="InterPro" id="IPR011701">
    <property type="entry name" value="MFS"/>
</dbReference>
<keyword evidence="3 6" id="KW-0812">Transmembrane</keyword>
<feature type="transmembrane region" description="Helical" evidence="6">
    <location>
        <begin position="303"/>
        <end position="325"/>
    </location>
</feature>
<feature type="transmembrane region" description="Helical" evidence="6">
    <location>
        <begin position="90"/>
        <end position="113"/>
    </location>
</feature>
<keyword evidence="4 6" id="KW-1133">Transmembrane helix</keyword>
<evidence type="ECO:0000256" key="5">
    <source>
        <dbReference type="ARBA" id="ARBA00023136"/>
    </source>
</evidence>
<dbReference type="Proteomes" id="UP001446871">
    <property type="component" value="Unassembled WGS sequence"/>
</dbReference>
<dbReference type="PANTHER" id="PTHR43791">
    <property type="entry name" value="PERMEASE-RELATED"/>
    <property type="match status" value="1"/>
</dbReference>
<dbReference type="PANTHER" id="PTHR43791:SF21">
    <property type="entry name" value="MAJOR FACILITATOR SUPERFAMILY (MFS) PROFILE DOMAIN-CONTAINING PROTEIN"/>
    <property type="match status" value="1"/>
</dbReference>
<evidence type="ECO:0000256" key="3">
    <source>
        <dbReference type="ARBA" id="ARBA00022692"/>
    </source>
</evidence>
<protein>
    <submittedName>
        <fullName evidence="8">Transporter</fullName>
    </submittedName>
</protein>
<accession>A0ABR1UPL2</accession>
<reference evidence="8 9" key="1">
    <citation type="submission" date="2023-01" db="EMBL/GenBank/DDBJ databases">
        <title>Analysis of 21 Apiospora genomes using comparative genomics revels a genus with tremendous synthesis potential of carbohydrate active enzymes and secondary metabolites.</title>
        <authorList>
            <person name="Sorensen T."/>
        </authorList>
    </citation>
    <scope>NUCLEOTIDE SEQUENCE [LARGE SCALE GENOMIC DNA]</scope>
    <source>
        <strain evidence="8 9">CBS 83171</strain>
    </source>
</reference>
<gene>
    <name evidence="8" type="ORF">PG996_010787</name>
</gene>
<evidence type="ECO:0000313" key="8">
    <source>
        <dbReference type="EMBL" id="KAK8060857.1"/>
    </source>
</evidence>
<comment type="subcellular location">
    <subcellularLocation>
        <location evidence="1">Membrane</location>
        <topology evidence="1">Multi-pass membrane protein</topology>
    </subcellularLocation>
</comment>
<evidence type="ECO:0000256" key="1">
    <source>
        <dbReference type="ARBA" id="ARBA00004141"/>
    </source>
</evidence>
<dbReference type="EMBL" id="JAQQWM010000006">
    <property type="protein sequence ID" value="KAK8060857.1"/>
    <property type="molecule type" value="Genomic_DNA"/>
</dbReference>
<dbReference type="PROSITE" id="PS50850">
    <property type="entry name" value="MFS"/>
    <property type="match status" value="1"/>
</dbReference>
<evidence type="ECO:0000256" key="6">
    <source>
        <dbReference type="SAM" id="Phobius"/>
    </source>
</evidence>
<feature type="transmembrane region" description="Helical" evidence="6">
    <location>
        <begin position="391"/>
        <end position="414"/>
    </location>
</feature>
<dbReference type="InterPro" id="IPR036259">
    <property type="entry name" value="MFS_trans_sf"/>
</dbReference>
<dbReference type="Gene3D" id="1.20.1250.20">
    <property type="entry name" value="MFS general substrate transporter like domains"/>
    <property type="match status" value="2"/>
</dbReference>
<feature type="transmembrane region" description="Helical" evidence="6">
    <location>
        <begin position="367"/>
        <end position="385"/>
    </location>
</feature>
<feature type="transmembrane region" description="Helical" evidence="6">
    <location>
        <begin position="457"/>
        <end position="478"/>
    </location>
</feature>
<dbReference type="Pfam" id="PF07690">
    <property type="entry name" value="MFS_1"/>
    <property type="match status" value="1"/>
</dbReference>
<dbReference type="InterPro" id="IPR020846">
    <property type="entry name" value="MFS_dom"/>
</dbReference>
<sequence>MQRSTAPEKGELGAQHLEIVLDETARGVQSHYVPVTDEEKALNKRVNRKLDCFVLSLLALEFIFCGIDKTNIGFVATSSFPKDANLGPDAIPHSLSLFSATYVVLQPVVVILARRVGVKYFLTVQLIVWGGLCMCHAAIHSSGTLIALRLLIGAAEAGFTQIGNYYMSTVYPKAELEPSTNKSIPHHHRTAWRVGLFSGMYSIAGAFSGLIAYGLLQIETPHIHGWQAVFLLEGGFTVLLGILTLFVLPRRLGTAWFLTEPERVHALYRMEVDLVGTQEEAEVNGTMVTRRDIIDVLTDWKKLGIVLCNVTSVLPVTAFTTFLPLVVKGMGYSGNDATLMSAPPFVAGVVGLLLIVRSSDRFRERSLHTVFGMFLGVVGCVVMAVSDRNALRYGFAYVCMAGVFVGGPLLAVWLAGNTPWKGARSVVLGVNGWSNVAGVIAGQIFRDKYAPRFEIPLIITICIMVAGASGLVFIRFMYQRENRKRAQEIANWDERRFAEESASQVRRGDRRHTFMYGL</sequence>
<feature type="transmembrane region" description="Helical" evidence="6">
    <location>
        <begin position="50"/>
        <end position="70"/>
    </location>
</feature>
<comment type="caution">
    <text evidence="8">The sequence shown here is derived from an EMBL/GenBank/DDBJ whole genome shotgun (WGS) entry which is preliminary data.</text>
</comment>
<evidence type="ECO:0000256" key="2">
    <source>
        <dbReference type="ARBA" id="ARBA00022448"/>
    </source>
</evidence>
<evidence type="ECO:0000256" key="4">
    <source>
        <dbReference type="ARBA" id="ARBA00022989"/>
    </source>
</evidence>